<evidence type="ECO:0000313" key="1">
    <source>
        <dbReference type="EMBL" id="NKZ04996.1"/>
    </source>
</evidence>
<proteinExistence type="predicted"/>
<comment type="caution">
    <text evidence="1">The sequence shown here is derived from an EMBL/GenBank/DDBJ whole genome shotgun (WGS) entry which is preliminary data.</text>
</comment>
<dbReference type="RefSeq" id="WP_157437922.1">
    <property type="nucleotide sequence ID" value="NZ_JAAXPI010000016.1"/>
</dbReference>
<dbReference type="Proteomes" id="UP000579250">
    <property type="component" value="Unassembled WGS sequence"/>
</dbReference>
<accession>A0A846Z403</accession>
<sequence>MPLENLTCRRASRSLSNGGECVELASIPDGPVLLIPRSALRTALTRAT</sequence>
<name>A0A846Z403_9ACTN</name>
<dbReference type="AlphaFoldDB" id="A0A846Z403"/>
<reference evidence="1 2" key="1">
    <citation type="submission" date="2020-04" db="EMBL/GenBank/DDBJ databases">
        <title>MicrobeNet Type strains.</title>
        <authorList>
            <person name="Nicholson A.C."/>
        </authorList>
    </citation>
    <scope>NUCLEOTIDE SEQUENCE [LARGE SCALE GENOMIC DNA]</scope>
    <source>
        <strain evidence="1 2">ATCC BAA-277</strain>
    </source>
</reference>
<keyword evidence="2" id="KW-1185">Reference proteome</keyword>
<organism evidence="1 2">
    <name type="scientific">Actinomadura latina</name>
    <dbReference type="NCBI Taxonomy" id="163603"/>
    <lineage>
        <taxon>Bacteria</taxon>
        <taxon>Bacillati</taxon>
        <taxon>Actinomycetota</taxon>
        <taxon>Actinomycetes</taxon>
        <taxon>Streptosporangiales</taxon>
        <taxon>Thermomonosporaceae</taxon>
        <taxon>Actinomadura</taxon>
    </lineage>
</organism>
<dbReference type="EMBL" id="JAAXPI010000016">
    <property type="protein sequence ID" value="NKZ04996.1"/>
    <property type="molecule type" value="Genomic_DNA"/>
</dbReference>
<evidence type="ECO:0000313" key="2">
    <source>
        <dbReference type="Proteomes" id="UP000579250"/>
    </source>
</evidence>
<protein>
    <submittedName>
        <fullName evidence="1">DUF397 domain-containing protein</fullName>
    </submittedName>
</protein>
<gene>
    <name evidence="1" type="ORF">HGB48_14760</name>
</gene>